<dbReference type="HOGENOM" id="CLU_2982036_0_0_1"/>
<reference evidence="1" key="2">
    <citation type="submission" date="2007-03" db="EMBL/GenBank/DDBJ databases">
        <authorList>
            <consortium name="The International Medicago Genome Annotation Group"/>
        </authorList>
    </citation>
    <scope>NUCLEOTIDE SEQUENCE</scope>
</reference>
<dbReference type="AlphaFoldDB" id="A2Q2V5"/>
<keyword evidence="4" id="KW-1185">Reference proteome</keyword>
<evidence type="ECO:0000313" key="2">
    <source>
        <dbReference type="EMBL" id="AES64984.1"/>
    </source>
</evidence>
<proteinExistence type="predicted"/>
<reference evidence="2 4" key="4">
    <citation type="journal article" date="2014" name="BMC Genomics">
        <title>An improved genome release (version Mt4.0) for the model legume Medicago truncatula.</title>
        <authorList>
            <person name="Tang H."/>
            <person name="Krishnakumar V."/>
            <person name="Bidwell S."/>
            <person name="Rosen B."/>
            <person name="Chan A."/>
            <person name="Zhou S."/>
            <person name="Gentzbittel L."/>
            <person name="Childs K.L."/>
            <person name="Yandell M."/>
            <person name="Gundlach H."/>
            <person name="Mayer K.F."/>
            <person name="Schwartz D.C."/>
            <person name="Town C.D."/>
        </authorList>
    </citation>
    <scope>GENOME REANNOTATION</scope>
    <source>
        <strain evidence="3 4">cv. Jemalong A17</strain>
    </source>
</reference>
<reference evidence="2 4" key="3">
    <citation type="journal article" date="2011" name="Nature">
        <title>The Medicago genome provides insight into the evolution of rhizobial symbioses.</title>
        <authorList>
            <person name="Young N.D."/>
            <person name="Debelle F."/>
            <person name="Oldroyd G.E."/>
            <person name="Geurts R."/>
            <person name="Cannon S.B."/>
            <person name="Udvardi M.K."/>
            <person name="Benedito V.A."/>
            <person name="Mayer K.F."/>
            <person name="Gouzy J."/>
            <person name="Schoof H."/>
            <person name="Van de Peer Y."/>
            <person name="Proost S."/>
            <person name="Cook D.R."/>
            <person name="Meyers B.C."/>
            <person name="Spannagl M."/>
            <person name="Cheung F."/>
            <person name="De Mita S."/>
            <person name="Krishnakumar V."/>
            <person name="Gundlach H."/>
            <person name="Zhou S."/>
            <person name="Mudge J."/>
            <person name="Bharti A.K."/>
            <person name="Murray J.D."/>
            <person name="Naoumkina M.A."/>
            <person name="Rosen B."/>
            <person name="Silverstein K.A."/>
            <person name="Tang H."/>
            <person name="Rombauts S."/>
            <person name="Zhao P.X."/>
            <person name="Zhou P."/>
            <person name="Barbe V."/>
            <person name="Bardou P."/>
            <person name="Bechner M."/>
            <person name="Bellec A."/>
            <person name="Berger A."/>
            <person name="Berges H."/>
            <person name="Bidwell S."/>
            <person name="Bisseling T."/>
            <person name="Choisne N."/>
            <person name="Couloux A."/>
            <person name="Denny R."/>
            <person name="Deshpande S."/>
            <person name="Dai X."/>
            <person name="Doyle J.J."/>
            <person name="Dudez A.M."/>
            <person name="Farmer A.D."/>
            <person name="Fouteau S."/>
            <person name="Franken C."/>
            <person name="Gibelin C."/>
            <person name="Gish J."/>
            <person name="Goldstein S."/>
            <person name="Gonzalez A.J."/>
            <person name="Green P.J."/>
            <person name="Hallab A."/>
            <person name="Hartog M."/>
            <person name="Hua A."/>
            <person name="Humphray S.J."/>
            <person name="Jeong D.H."/>
            <person name="Jing Y."/>
            <person name="Jocker A."/>
            <person name="Kenton S.M."/>
            <person name="Kim D.J."/>
            <person name="Klee K."/>
            <person name="Lai H."/>
            <person name="Lang C."/>
            <person name="Lin S."/>
            <person name="Macmil S.L."/>
            <person name="Magdelenat G."/>
            <person name="Matthews L."/>
            <person name="McCorrison J."/>
            <person name="Monaghan E.L."/>
            <person name="Mun J.H."/>
            <person name="Najar F.Z."/>
            <person name="Nicholson C."/>
            <person name="Noirot C."/>
            <person name="O'Bleness M."/>
            <person name="Paule C.R."/>
            <person name="Poulain J."/>
            <person name="Prion F."/>
            <person name="Qin B."/>
            <person name="Qu C."/>
            <person name="Retzel E.F."/>
            <person name="Riddle C."/>
            <person name="Sallet E."/>
            <person name="Samain S."/>
            <person name="Samson N."/>
            <person name="Sanders I."/>
            <person name="Saurat O."/>
            <person name="Scarpelli C."/>
            <person name="Schiex T."/>
            <person name="Segurens B."/>
            <person name="Severin A.J."/>
            <person name="Sherrier D.J."/>
            <person name="Shi R."/>
            <person name="Sims S."/>
            <person name="Singer S.R."/>
            <person name="Sinharoy S."/>
            <person name="Sterck L."/>
            <person name="Viollet A."/>
            <person name="Wang B.B."/>
            <person name="Wang K."/>
            <person name="Wang M."/>
            <person name="Wang X."/>
            <person name="Warfsmann J."/>
            <person name="Weissenbach J."/>
            <person name="White D.D."/>
            <person name="White J.D."/>
            <person name="Wiley G.B."/>
            <person name="Wincker P."/>
            <person name="Xing Y."/>
            <person name="Yang L."/>
            <person name="Yao Z."/>
            <person name="Ying F."/>
            <person name="Zhai J."/>
            <person name="Zhou L."/>
            <person name="Zuber A."/>
            <person name="Denarie J."/>
            <person name="Dixon R.A."/>
            <person name="May G.D."/>
            <person name="Schwartz D.C."/>
            <person name="Rogers J."/>
            <person name="Quetier F."/>
            <person name="Town C.D."/>
            <person name="Roe B.A."/>
        </authorList>
    </citation>
    <scope>NUCLEOTIDE SEQUENCE [LARGE SCALE GENOMIC DNA]</scope>
    <source>
        <strain evidence="2">A17</strain>
        <strain evidence="3 4">cv. Jemalong A17</strain>
    </source>
</reference>
<evidence type="ECO:0000313" key="4">
    <source>
        <dbReference type="Proteomes" id="UP000002051"/>
    </source>
</evidence>
<evidence type="ECO:0000313" key="1">
    <source>
        <dbReference type="EMBL" id="ABN07955.1"/>
    </source>
</evidence>
<organism evidence="1">
    <name type="scientific">Medicago truncatula</name>
    <name type="common">Barrel medic</name>
    <name type="synonym">Medicago tribuloides</name>
    <dbReference type="NCBI Taxonomy" id="3880"/>
    <lineage>
        <taxon>Eukaryota</taxon>
        <taxon>Viridiplantae</taxon>
        <taxon>Streptophyta</taxon>
        <taxon>Embryophyta</taxon>
        <taxon>Tracheophyta</taxon>
        <taxon>Spermatophyta</taxon>
        <taxon>Magnoliopsida</taxon>
        <taxon>eudicotyledons</taxon>
        <taxon>Gunneridae</taxon>
        <taxon>Pentapetalae</taxon>
        <taxon>rosids</taxon>
        <taxon>fabids</taxon>
        <taxon>Fabales</taxon>
        <taxon>Fabaceae</taxon>
        <taxon>Papilionoideae</taxon>
        <taxon>50 kb inversion clade</taxon>
        <taxon>NPAAA clade</taxon>
        <taxon>Hologalegina</taxon>
        <taxon>IRL clade</taxon>
        <taxon>Trifolieae</taxon>
        <taxon>Medicago</taxon>
    </lineage>
</organism>
<dbReference type="Proteomes" id="UP000002051">
    <property type="component" value="Chromosome 2"/>
</dbReference>
<dbReference type="EMBL" id="AC152185">
    <property type="protein sequence ID" value="ABN07955.1"/>
    <property type="molecule type" value="Genomic_DNA"/>
</dbReference>
<reference evidence="3" key="5">
    <citation type="submission" date="2015-04" db="UniProtKB">
        <authorList>
            <consortium name="EnsemblPlants"/>
        </authorList>
    </citation>
    <scope>IDENTIFICATION</scope>
    <source>
        <strain evidence="3">cv. Jemalong A17</strain>
    </source>
</reference>
<dbReference type="PaxDb" id="3880-AES64984"/>
<accession>A2Q2V5</accession>
<gene>
    <name evidence="2" type="ordered locus">MTR_2g034030</name>
    <name evidence="1" type="ORF">MtrDRAFT_AC152185g7v2</name>
</gene>
<name>A2Q2V5_MEDTR</name>
<dbReference type="EMBL" id="CM001218">
    <property type="protein sequence ID" value="AES64984.1"/>
    <property type="molecule type" value="Genomic_DNA"/>
</dbReference>
<dbReference type="EnsemblPlants" id="AES64984">
    <property type="protein sequence ID" value="AES64984"/>
    <property type="gene ID" value="MTR_2g034030"/>
</dbReference>
<reference evidence="1" key="1">
    <citation type="submission" date="2004-10" db="EMBL/GenBank/DDBJ databases">
        <authorList>
            <person name="Town C.D."/>
        </authorList>
    </citation>
    <scope>NUCLEOTIDE SEQUENCE</scope>
</reference>
<evidence type="ECO:0000313" key="3">
    <source>
        <dbReference type="EnsemblPlants" id="AES64984"/>
    </source>
</evidence>
<sequence>MNSLIKKVDAAIQGWQKELNPIEEKRSDLLKKIPLANEAKTGDPNLSYLRTMLEDVEG</sequence>
<protein>
    <submittedName>
        <fullName evidence="1 3">Uncharacterized protein</fullName>
    </submittedName>
</protein>